<protein>
    <recommendedName>
        <fullName evidence="4">Lethal giant larvae (Lgl)-like C-terminal domain-containing protein</fullName>
    </recommendedName>
</protein>
<feature type="compositionally biased region" description="Basic and acidic residues" evidence="3">
    <location>
        <begin position="931"/>
        <end position="947"/>
    </location>
</feature>
<dbReference type="PANTHER" id="PTHR10241:SF25">
    <property type="entry name" value="TOMOSYN, ISOFORM C"/>
    <property type="match status" value="1"/>
</dbReference>
<dbReference type="VEuPathDB" id="FungiDB:AB675_8587"/>
<dbReference type="GO" id="GO:0019905">
    <property type="term" value="F:syntaxin binding"/>
    <property type="evidence" value="ECO:0007669"/>
    <property type="project" value="TreeGrafter"/>
</dbReference>
<evidence type="ECO:0000256" key="1">
    <source>
        <dbReference type="ARBA" id="ARBA00008070"/>
    </source>
</evidence>
<evidence type="ECO:0000259" key="4">
    <source>
        <dbReference type="Pfam" id="PF08596"/>
    </source>
</evidence>
<feature type="domain" description="Lethal giant larvae (Lgl)-like C-terminal" evidence="4">
    <location>
        <begin position="531"/>
        <end position="924"/>
    </location>
</feature>
<keyword evidence="2" id="KW-0268">Exocytosis</keyword>
<gene>
    <name evidence="5" type="ORF">AB675_8587</name>
</gene>
<dbReference type="EMBL" id="LFJN01000003">
    <property type="protein sequence ID" value="KPI44566.1"/>
    <property type="molecule type" value="Genomic_DNA"/>
</dbReference>
<dbReference type="OrthoDB" id="19944at2759"/>
<feature type="compositionally biased region" description="Basic and acidic residues" evidence="3">
    <location>
        <begin position="566"/>
        <end position="576"/>
    </location>
</feature>
<dbReference type="SMART" id="SM00320">
    <property type="entry name" value="WD40"/>
    <property type="match status" value="6"/>
</dbReference>
<feature type="compositionally biased region" description="Polar residues" evidence="3">
    <location>
        <begin position="955"/>
        <end position="969"/>
    </location>
</feature>
<comment type="similarity">
    <text evidence="1">Belongs to the WD repeat L(2)GL family.</text>
</comment>
<dbReference type="GO" id="GO:0005096">
    <property type="term" value="F:GTPase activator activity"/>
    <property type="evidence" value="ECO:0007669"/>
    <property type="project" value="TreeGrafter"/>
</dbReference>
<evidence type="ECO:0000256" key="2">
    <source>
        <dbReference type="ARBA" id="ARBA00022483"/>
    </source>
</evidence>
<dbReference type="InterPro" id="IPR001680">
    <property type="entry name" value="WD40_rpt"/>
</dbReference>
<dbReference type="STRING" id="1664694.A0A0N1HG90"/>
<dbReference type="InterPro" id="IPR036322">
    <property type="entry name" value="WD40_repeat_dom_sf"/>
</dbReference>
<dbReference type="InterPro" id="IPR015943">
    <property type="entry name" value="WD40/YVTN_repeat-like_dom_sf"/>
</dbReference>
<accession>A0A0N1HG90</accession>
<dbReference type="GO" id="GO:0005737">
    <property type="term" value="C:cytoplasm"/>
    <property type="evidence" value="ECO:0007669"/>
    <property type="project" value="TreeGrafter"/>
</dbReference>
<reference evidence="5 6" key="1">
    <citation type="submission" date="2015-06" db="EMBL/GenBank/DDBJ databases">
        <title>Draft genome of the ant-associated black yeast Phialophora attae CBS 131958.</title>
        <authorList>
            <person name="Moreno L.F."/>
            <person name="Stielow B.J."/>
            <person name="de Hoog S."/>
            <person name="Vicente V.A."/>
            <person name="Weiss V.A."/>
            <person name="de Vries M."/>
            <person name="Cruz L.M."/>
            <person name="Souza E.M."/>
        </authorList>
    </citation>
    <scope>NUCLEOTIDE SEQUENCE [LARGE SCALE GENOMIC DNA]</scope>
    <source>
        <strain evidence="5 6">CBS 131958</strain>
    </source>
</reference>
<dbReference type="GO" id="GO:0006893">
    <property type="term" value="P:Golgi to plasma membrane transport"/>
    <property type="evidence" value="ECO:0007669"/>
    <property type="project" value="TreeGrafter"/>
</dbReference>
<dbReference type="Pfam" id="PF00400">
    <property type="entry name" value="WD40"/>
    <property type="match status" value="1"/>
</dbReference>
<evidence type="ECO:0000313" key="6">
    <source>
        <dbReference type="Proteomes" id="UP000038010"/>
    </source>
</evidence>
<dbReference type="Pfam" id="PF08596">
    <property type="entry name" value="Lgl_C"/>
    <property type="match status" value="1"/>
</dbReference>
<dbReference type="GO" id="GO:0006887">
    <property type="term" value="P:exocytosis"/>
    <property type="evidence" value="ECO:0007669"/>
    <property type="project" value="UniProtKB-KW"/>
</dbReference>
<evidence type="ECO:0000256" key="3">
    <source>
        <dbReference type="SAM" id="MobiDB-lite"/>
    </source>
</evidence>
<name>A0A0N1HG90_9EURO</name>
<evidence type="ECO:0000313" key="5">
    <source>
        <dbReference type="EMBL" id="KPI44566.1"/>
    </source>
</evidence>
<keyword evidence="6" id="KW-1185">Reference proteome</keyword>
<dbReference type="GO" id="GO:0045159">
    <property type="term" value="F:myosin II binding"/>
    <property type="evidence" value="ECO:0007669"/>
    <property type="project" value="TreeGrafter"/>
</dbReference>
<dbReference type="InterPro" id="IPR013905">
    <property type="entry name" value="Lgl_C_dom"/>
</dbReference>
<feature type="region of interest" description="Disordered" evidence="3">
    <location>
        <begin position="917"/>
        <end position="971"/>
    </location>
</feature>
<dbReference type="PANTHER" id="PTHR10241">
    <property type="entry name" value="LETHAL 2 GIANT LARVAE PROTEIN"/>
    <property type="match status" value="1"/>
</dbReference>
<dbReference type="Gene3D" id="2.130.10.10">
    <property type="entry name" value="YVTN repeat-like/Quinoprotein amine dehydrogenase"/>
    <property type="match status" value="2"/>
</dbReference>
<proteinExistence type="inferred from homology"/>
<sequence>MTSFLRGKQAGISGDLSLGIDPSTIQLDDFARYGINSQVSTFAYDPTHSLLAVGTNDTRFGRGQIYIFGRGRVCVTLPLPRQGASVREIQFCGEKLVVLDNKNDISIFSLVEKKLKTTYAPPGHVTCMVTDPSLDYCFTGLSNGEVVAYDLDREGMTAYRIPNLWREGGMMGPDPRRARGVVPVVTIQFHPRDIGKVLIGYSDGACTYSFKQNKAQVFMKYEVPRGAPGGDGNSGRDVRSPRLTHAVWHPTGAFVLTAHDDGSLVFWEPGSGRLLAARTIQDIDINVPGSRRAPTMIPGSPLEPTSPGGSLLRDPYKRIVWCSKENPDDTGILVAGGSQGSSPTKGLSFIELGATPVYQTSSWDALSNHFRNPRKVHVLPTPPNAEVVDYLLIPRTSPYYNGGHDPIAVLVTMTSGELLTMSFPSGHPINPTTHLSVHLSFLHPFVTKIALASFDRTRWLGTRESRQHGPLFLQGGVEGTRPMKRFENRNVIQTAHADGTIRVWDAGHGDAIENGIIVQADLGRALARWDNLDVAAMSMSGASGELAVGLRSGELVVFRFGNNKDAGRPSIDEDRQGPPPGQMKDVSRRVDPALKAGLLPMTMCNDQQGPVTAIKQSDVGFVAVGYVSGGLTIIDLRGPAIIHTQMLSDVKHERNKRMSVRRSNSDKPSSAEYATALEFGVMTLEHDDYSSICLFAGTSRGRVLTFKILPSQSGRYSAAQAGVAQISDDRVVSISAIDARSGSPAYATGHAVGGLAQGLRIDGSLVVCTMGSAHIFKPASSKGASKTFDGGFCDSANVAQFETKGFALIALFGDGTVRAFSLPGLKEINGQRINHVMDTKRFSDAIITGTGDIIGFSGPSEIAALNVFGTGLTLPLSSDVIYDPAKPIPPRPTISNLQWIAGTQYITPQDLDFLIGGPDRPPSKRMLAQMRAEKDAEMQRARDDAIGRRRGGTPDSMSGSSGRNRTAGTRNEGWGEYMTRQIQERTEQLGFAESSMDRAAKDSEDWSQGVSKFVAKQKRQAAMGYIGKQFGL</sequence>
<dbReference type="RefSeq" id="XP_018004529.1">
    <property type="nucleotide sequence ID" value="XM_018149044.1"/>
</dbReference>
<dbReference type="SUPFAM" id="SSF50978">
    <property type="entry name" value="WD40 repeat-like"/>
    <property type="match status" value="2"/>
</dbReference>
<feature type="region of interest" description="Disordered" evidence="3">
    <location>
        <begin position="566"/>
        <end position="588"/>
    </location>
</feature>
<dbReference type="GeneID" id="28740924"/>
<dbReference type="Proteomes" id="UP000038010">
    <property type="component" value="Unassembled WGS sequence"/>
</dbReference>
<comment type="caution">
    <text evidence="5">The sequence shown here is derived from an EMBL/GenBank/DDBJ whole genome shotgun (WGS) entry which is preliminary data.</text>
</comment>
<organism evidence="5 6">
    <name type="scientific">Cyphellophora attinorum</name>
    <dbReference type="NCBI Taxonomy" id="1664694"/>
    <lineage>
        <taxon>Eukaryota</taxon>
        <taxon>Fungi</taxon>
        <taxon>Dikarya</taxon>
        <taxon>Ascomycota</taxon>
        <taxon>Pezizomycotina</taxon>
        <taxon>Eurotiomycetes</taxon>
        <taxon>Chaetothyriomycetidae</taxon>
        <taxon>Chaetothyriales</taxon>
        <taxon>Cyphellophoraceae</taxon>
        <taxon>Cyphellophora</taxon>
    </lineage>
</organism>
<dbReference type="AlphaFoldDB" id="A0A0N1HG90"/>
<dbReference type="GO" id="GO:0005886">
    <property type="term" value="C:plasma membrane"/>
    <property type="evidence" value="ECO:0007669"/>
    <property type="project" value="TreeGrafter"/>
</dbReference>